<name>A0A5B2TQY4_9FLAO</name>
<keyword evidence="4" id="KW-1185">Reference proteome</keyword>
<organism evidence="1 3">
    <name type="scientific">Chryseobacterium sediminis</name>
    <dbReference type="NCBI Taxonomy" id="1679494"/>
    <lineage>
        <taxon>Bacteria</taxon>
        <taxon>Pseudomonadati</taxon>
        <taxon>Bacteroidota</taxon>
        <taxon>Flavobacteriia</taxon>
        <taxon>Flavobacteriales</taxon>
        <taxon>Weeksellaceae</taxon>
        <taxon>Chryseobacterium group</taxon>
        <taxon>Chryseobacterium</taxon>
    </lineage>
</organism>
<accession>A0A5B2TQY4</accession>
<proteinExistence type="predicted"/>
<dbReference type="Proteomes" id="UP000323082">
    <property type="component" value="Unassembled WGS sequence"/>
</dbReference>
<reference evidence="2 4" key="3">
    <citation type="submission" date="2020-08" db="EMBL/GenBank/DDBJ databases">
        <title>Functional genomics of gut bacteria from endangered species of beetles.</title>
        <authorList>
            <person name="Carlos-Shanley C."/>
        </authorList>
    </citation>
    <scope>NUCLEOTIDE SEQUENCE [LARGE SCALE GENOMIC DNA]</scope>
    <source>
        <strain evidence="2 4">S00068</strain>
    </source>
</reference>
<evidence type="ECO:0000313" key="2">
    <source>
        <dbReference type="EMBL" id="MBB6333118.1"/>
    </source>
</evidence>
<gene>
    <name evidence="1" type="ORF">FW780_20850</name>
    <name evidence="2" type="ORF">HNP24_004142</name>
</gene>
<dbReference type="AlphaFoldDB" id="A0A5B2TQY4"/>
<evidence type="ECO:0000313" key="1">
    <source>
        <dbReference type="EMBL" id="KAA2216258.1"/>
    </source>
</evidence>
<protein>
    <submittedName>
        <fullName evidence="2">Bacteriocin-like protein</fullName>
    </submittedName>
</protein>
<evidence type="ECO:0000313" key="4">
    <source>
        <dbReference type="Proteomes" id="UP000587367"/>
    </source>
</evidence>
<reference evidence="1" key="2">
    <citation type="submission" date="2019-08" db="EMBL/GenBank/DDBJ databases">
        <authorList>
            <person name="Im W.-T."/>
        </authorList>
    </citation>
    <scope>NUCLEOTIDE SEQUENCE</scope>
    <source>
        <strain evidence="1">IMT-174</strain>
    </source>
</reference>
<sequence length="59" mass="6363">MRNLKLLTKNQLKKVQGGITVYISCANGTNGQIRNVDINTDIAGPAEQICGGNDYEVVI</sequence>
<reference evidence="1 3" key="1">
    <citation type="journal article" date="2015" name="Int. J. Syst. Evol. Microbiol.">
        <title>Chryseobacterium sediminis sp. nov., isolated from a river sediment.</title>
        <authorList>
            <person name="Kampfer P."/>
            <person name="Busse H.J."/>
            <person name="McInroy J.A."/>
            <person name="Glaeser S.P."/>
        </authorList>
    </citation>
    <scope>NUCLEOTIDE SEQUENCE [LARGE SCALE GENOMIC DNA]</scope>
    <source>
        <strain evidence="1 3">IMT-174</strain>
    </source>
</reference>
<evidence type="ECO:0000313" key="3">
    <source>
        <dbReference type="Proteomes" id="UP000323082"/>
    </source>
</evidence>
<dbReference type="EMBL" id="JACHKS010000004">
    <property type="protein sequence ID" value="MBB6333118.1"/>
    <property type="molecule type" value="Genomic_DNA"/>
</dbReference>
<dbReference type="EMBL" id="VUNZ01000005">
    <property type="protein sequence ID" value="KAA2216258.1"/>
    <property type="molecule type" value="Genomic_DNA"/>
</dbReference>
<dbReference type="RefSeq" id="WP_149835525.1">
    <property type="nucleotide sequence ID" value="NZ_JACHKS010000004.1"/>
</dbReference>
<dbReference type="Proteomes" id="UP000587367">
    <property type="component" value="Unassembled WGS sequence"/>
</dbReference>
<comment type="caution">
    <text evidence="1">The sequence shown here is derived from an EMBL/GenBank/DDBJ whole genome shotgun (WGS) entry which is preliminary data.</text>
</comment>
<dbReference type="OrthoDB" id="1267289at2"/>